<feature type="domain" description="Phosphoribosyltransferase" evidence="6">
    <location>
        <begin position="111"/>
        <end position="253"/>
    </location>
</feature>
<protein>
    <submittedName>
        <fullName evidence="8">Pur operon repressor</fullName>
    </submittedName>
</protein>
<dbReference type="InterPro" id="IPR000836">
    <property type="entry name" value="PRTase_dom"/>
</dbReference>
<comment type="similarity">
    <text evidence="5">Belongs to the purine/pyrimidine phosphoribosyltransferase family. PurR subfamily.</text>
</comment>
<comment type="subunit">
    <text evidence="1">Homodimer.</text>
</comment>
<dbReference type="AlphaFoldDB" id="A0A2T2X2U7"/>
<evidence type="ECO:0000313" key="8">
    <source>
        <dbReference type="EMBL" id="PSR28802.1"/>
    </source>
</evidence>
<dbReference type="CDD" id="cd06223">
    <property type="entry name" value="PRTases_typeI"/>
    <property type="match status" value="1"/>
</dbReference>
<reference evidence="8 9" key="1">
    <citation type="journal article" date="2014" name="BMC Genomics">
        <title>Comparison of environmental and isolate Sulfobacillus genomes reveals diverse carbon, sulfur, nitrogen, and hydrogen metabolisms.</title>
        <authorList>
            <person name="Justice N.B."/>
            <person name="Norman A."/>
            <person name="Brown C.T."/>
            <person name="Singh A."/>
            <person name="Thomas B.C."/>
            <person name="Banfield J.F."/>
        </authorList>
    </citation>
    <scope>NUCLEOTIDE SEQUENCE [LARGE SCALE GENOMIC DNA]</scope>
    <source>
        <strain evidence="8">AMDSBA5</strain>
    </source>
</reference>
<dbReference type="Gene3D" id="1.10.10.10">
    <property type="entry name" value="Winged helix-like DNA-binding domain superfamily/Winged helix DNA-binding domain"/>
    <property type="match status" value="1"/>
</dbReference>
<dbReference type="PANTHER" id="PTHR43864:SF2">
    <property type="entry name" value="PUR OPERON REPRESSOR"/>
    <property type="match status" value="1"/>
</dbReference>
<comment type="caution">
    <text evidence="8">The sequence shown here is derived from an EMBL/GenBank/DDBJ whole genome shotgun (WGS) entry which is preliminary data.</text>
</comment>
<evidence type="ECO:0000256" key="5">
    <source>
        <dbReference type="ARBA" id="ARBA00049656"/>
    </source>
</evidence>
<evidence type="ECO:0000256" key="1">
    <source>
        <dbReference type="ARBA" id="ARBA00011738"/>
    </source>
</evidence>
<dbReference type="InterPro" id="IPR036388">
    <property type="entry name" value="WH-like_DNA-bd_sf"/>
</dbReference>
<evidence type="ECO:0000256" key="3">
    <source>
        <dbReference type="ARBA" id="ARBA00023125"/>
    </source>
</evidence>
<dbReference type="InterPro" id="IPR036390">
    <property type="entry name" value="WH_DNA-bd_sf"/>
</dbReference>
<accession>A0A2T2X2U7</accession>
<dbReference type="Pfam" id="PF09182">
    <property type="entry name" value="PuR_N"/>
    <property type="match status" value="1"/>
</dbReference>
<evidence type="ECO:0000256" key="2">
    <source>
        <dbReference type="ARBA" id="ARBA00023015"/>
    </source>
</evidence>
<keyword evidence="3" id="KW-0238">DNA-binding</keyword>
<dbReference type="GO" id="GO:0045982">
    <property type="term" value="P:negative regulation of purine nucleobase metabolic process"/>
    <property type="evidence" value="ECO:0007669"/>
    <property type="project" value="InterPro"/>
</dbReference>
<dbReference type="GO" id="GO:0045892">
    <property type="term" value="P:negative regulation of DNA-templated transcription"/>
    <property type="evidence" value="ECO:0007669"/>
    <property type="project" value="InterPro"/>
</dbReference>
<sequence length="275" mass="30235">MRERYKRLIVLTSYLLDHPRIQLSLTELSGILQVAKSTLSEDLMFVKGILESSGRGRVMTQVGVQGGVIYLPNLDRARARNSLQQWAERLMEPERLTADGFLYMTDLLFDPAMVDPLGELLAAPFNKLHVDSVATVETKGIPLAMACARALGTEVVLIRRDSRLSEGSALSINYLSGSSRRIQSMSLSRRALKAGSSVLFVDDFMKAGGTARAASDLLGEFGATVVGVGVLVATREPANKLVDKFWSLLEWQENAPSRVVPSEWANALCEVREEH</sequence>
<proteinExistence type="inferred from homology"/>
<keyword evidence="2" id="KW-0805">Transcription regulation</keyword>
<organism evidence="8 9">
    <name type="scientific">Sulfobacillus thermosulfidooxidans</name>
    <dbReference type="NCBI Taxonomy" id="28034"/>
    <lineage>
        <taxon>Bacteria</taxon>
        <taxon>Bacillati</taxon>
        <taxon>Bacillota</taxon>
        <taxon>Clostridia</taxon>
        <taxon>Eubacteriales</taxon>
        <taxon>Clostridiales Family XVII. Incertae Sedis</taxon>
        <taxon>Sulfobacillus</taxon>
    </lineage>
</organism>
<evidence type="ECO:0000259" key="6">
    <source>
        <dbReference type="Pfam" id="PF00156"/>
    </source>
</evidence>
<dbReference type="PANTHER" id="PTHR43864">
    <property type="entry name" value="HYPOXANTHINE/GUANINE PHOSPHORIBOSYLTRANSFERASE"/>
    <property type="match status" value="1"/>
</dbReference>
<dbReference type="EMBL" id="PXYX01000005">
    <property type="protein sequence ID" value="PSR28802.1"/>
    <property type="molecule type" value="Genomic_DNA"/>
</dbReference>
<gene>
    <name evidence="8" type="ORF">C7B47_04040</name>
</gene>
<evidence type="ECO:0000256" key="4">
    <source>
        <dbReference type="ARBA" id="ARBA00023163"/>
    </source>
</evidence>
<dbReference type="InterPro" id="IPR015265">
    <property type="entry name" value="PuR_N"/>
</dbReference>
<dbReference type="SUPFAM" id="SSF46785">
    <property type="entry name" value="Winged helix' DNA-binding domain"/>
    <property type="match status" value="1"/>
</dbReference>
<dbReference type="Proteomes" id="UP000242705">
    <property type="component" value="Unassembled WGS sequence"/>
</dbReference>
<dbReference type="GO" id="GO:0003677">
    <property type="term" value="F:DNA binding"/>
    <property type="evidence" value="ECO:0007669"/>
    <property type="project" value="UniProtKB-KW"/>
</dbReference>
<keyword evidence="4" id="KW-0804">Transcription</keyword>
<dbReference type="Gene3D" id="3.40.50.2020">
    <property type="match status" value="1"/>
</dbReference>
<evidence type="ECO:0000259" key="7">
    <source>
        <dbReference type="Pfam" id="PF09182"/>
    </source>
</evidence>
<dbReference type="Pfam" id="PF00156">
    <property type="entry name" value="Pribosyltran"/>
    <property type="match status" value="1"/>
</dbReference>
<dbReference type="InterPro" id="IPR050118">
    <property type="entry name" value="Pur/Pyrimidine_PRTase"/>
</dbReference>
<dbReference type="SUPFAM" id="SSF53271">
    <property type="entry name" value="PRTase-like"/>
    <property type="match status" value="1"/>
</dbReference>
<dbReference type="InterPro" id="IPR010078">
    <property type="entry name" value="PurR_Bsub"/>
</dbReference>
<dbReference type="NCBIfam" id="TIGR01743">
    <property type="entry name" value="purR_Bsub"/>
    <property type="match status" value="1"/>
</dbReference>
<dbReference type="InterPro" id="IPR029057">
    <property type="entry name" value="PRTase-like"/>
</dbReference>
<feature type="domain" description="Bacterial purine repressor N-terminal" evidence="7">
    <location>
        <begin position="4"/>
        <end position="72"/>
    </location>
</feature>
<evidence type="ECO:0000313" key="9">
    <source>
        <dbReference type="Proteomes" id="UP000242705"/>
    </source>
</evidence>
<name>A0A2T2X2U7_SULTH</name>